<comment type="caution">
    <text evidence="1">The sequence shown here is derived from an EMBL/GenBank/DDBJ whole genome shotgun (WGS) entry which is preliminary data.</text>
</comment>
<evidence type="ECO:0000313" key="2">
    <source>
        <dbReference type="Proteomes" id="UP000770661"/>
    </source>
</evidence>
<dbReference type="AlphaFoldDB" id="A0A8J5CQZ5"/>
<proteinExistence type="predicted"/>
<dbReference type="Proteomes" id="UP000770661">
    <property type="component" value="Unassembled WGS sequence"/>
</dbReference>
<dbReference type="EMBL" id="JACEEZ010017225">
    <property type="protein sequence ID" value="KAG0717691.1"/>
    <property type="molecule type" value="Genomic_DNA"/>
</dbReference>
<organism evidence="1 2">
    <name type="scientific">Chionoecetes opilio</name>
    <name type="common">Atlantic snow crab</name>
    <name type="synonym">Cancer opilio</name>
    <dbReference type="NCBI Taxonomy" id="41210"/>
    <lineage>
        <taxon>Eukaryota</taxon>
        <taxon>Metazoa</taxon>
        <taxon>Ecdysozoa</taxon>
        <taxon>Arthropoda</taxon>
        <taxon>Crustacea</taxon>
        <taxon>Multicrustacea</taxon>
        <taxon>Malacostraca</taxon>
        <taxon>Eumalacostraca</taxon>
        <taxon>Eucarida</taxon>
        <taxon>Decapoda</taxon>
        <taxon>Pleocyemata</taxon>
        <taxon>Brachyura</taxon>
        <taxon>Eubrachyura</taxon>
        <taxon>Majoidea</taxon>
        <taxon>Majidae</taxon>
        <taxon>Chionoecetes</taxon>
    </lineage>
</organism>
<name>A0A8J5CQZ5_CHIOP</name>
<protein>
    <submittedName>
        <fullName evidence="1">Uncharacterized protein</fullName>
    </submittedName>
</protein>
<keyword evidence="2" id="KW-1185">Reference proteome</keyword>
<accession>A0A8J5CQZ5</accession>
<gene>
    <name evidence="1" type="ORF">GWK47_000843</name>
</gene>
<sequence length="219" mass="24619">MGPFLYYSSHSFPFVSRDTSVQQQVNKVSYTAHPDGLIWEYYSVKPYRPPPSQCQNCWLLATLPSTANPLPAAHFVLNLAMSVPHALQHHAPKLQLNLNPQHLPQHPSLNTPIKLVTLGDLKILPYLPTKPSLHLPHILKPLLYLLPKRPVLPRFLLLTPFMRPSRILDDQGVPHSGSRQGPSIPFTLHLINPSFFLYPPGFCIDPSHLPPTPLPTSRS</sequence>
<reference evidence="1" key="1">
    <citation type="submission" date="2020-07" db="EMBL/GenBank/DDBJ databases">
        <title>The High-quality genome of the commercially important snow crab, Chionoecetes opilio.</title>
        <authorList>
            <person name="Jeong J.-H."/>
            <person name="Ryu S."/>
        </authorList>
    </citation>
    <scope>NUCLEOTIDE SEQUENCE</scope>
    <source>
        <strain evidence="1">MADBK_172401_WGS</strain>
        <tissue evidence="1">Digestive gland</tissue>
    </source>
</reference>
<evidence type="ECO:0000313" key="1">
    <source>
        <dbReference type="EMBL" id="KAG0717691.1"/>
    </source>
</evidence>